<sequence>MATTGSKTNSSNSEDEPQWLIQIRQSLEEEHEDDGDDTEMPVCICNVPKVLMAYKPEAYIPQQVSIGPYHYKRPELYQMARHKVAAAKRIQKQLNINLLNLNASNDSGGATLSSYLKFEHLVHKSLKKLDRRTRACYHGYIEFTPEILAWVMAVDASFLLEFLQVCAIKEGVYDNKVDLLSTISKFIRSSTKPLSYSFIKNQSSVGLGRKSAHNVILRDIMMLENQIPLFLLRKMLEIQFASLEAADEVLRSMLIGIFKETSPIVIHEDSFLNIDQVTGYAHLLDFLYHMLVPHGSITSTHNKDDTNHPDVAVDVGDDNDEDEHEFNGIEDGGGAKSKKESFGNTSHVKQLGNEVWKILSKLNEGPVSLVKKAVASKPVMLAAKLPWAIISRIPGIAILKQPIENIFFSHQDKEQVKPDEKNNEGSLSANKPPLMEEINIPSVTELYESAGVRFAPTNGNIESIRFDEKTATIYLPILYLDVNSEVVLRNLVAYESSTASGPLVFARYTELMNGIIDTEADAKLLRESGVVLNHFKSDEEVAKLWNGMCKSIRLTKVPFLDKMIEDLNKFHSRRWRVKTKKFIKTYVFGSWQFLTFLAAVLLLLMTAFQAFCSVYNCSRFFHIPVVDQLNRN</sequence>
<keyword evidence="4" id="KW-1185">Reference proteome</keyword>
<name>A0AA41S3L4_PAPNU</name>
<feature type="compositionally biased region" description="Acidic residues" evidence="1">
    <location>
        <begin position="315"/>
        <end position="324"/>
    </location>
</feature>
<keyword evidence="2" id="KW-0812">Transmembrane</keyword>
<evidence type="ECO:0000256" key="2">
    <source>
        <dbReference type="SAM" id="Phobius"/>
    </source>
</evidence>
<keyword evidence="2" id="KW-1133">Transmembrane helix</keyword>
<evidence type="ECO:0000313" key="3">
    <source>
        <dbReference type="EMBL" id="MCL7032572.1"/>
    </source>
</evidence>
<protein>
    <submittedName>
        <fullName evidence="3">Uncharacterized protein</fullName>
    </submittedName>
</protein>
<reference evidence="3" key="1">
    <citation type="submission" date="2022-03" db="EMBL/GenBank/DDBJ databases">
        <title>A functionally conserved STORR gene fusion in Papaver species that diverged 16.8 million years ago.</title>
        <authorList>
            <person name="Catania T."/>
        </authorList>
    </citation>
    <scope>NUCLEOTIDE SEQUENCE</scope>
    <source>
        <strain evidence="3">S-191538</strain>
    </source>
</reference>
<accession>A0AA41S3L4</accession>
<dbReference type="Proteomes" id="UP001177140">
    <property type="component" value="Unassembled WGS sequence"/>
</dbReference>
<dbReference type="AlphaFoldDB" id="A0AA41S3L4"/>
<dbReference type="PANTHER" id="PTHR31170:SF25">
    <property type="entry name" value="BNAA09G04570D PROTEIN"/>
    <property type="match status" value="1"/>
</dbReference>
<dbReference type="PANTHER" id="PTHR31170">
    <property type="entry name" value="BNAC04G53230D PROTEIN"/>
    <property type="match status" value="1"/>
</dbReference>
<feature type="transmembrane region" description="Helical" evidence="2">
    <location>
        <begin position="586"/>
        <end position="611"/>
    </location>
</feature>
<dbReference type="InterPro" id="IPR004158">
    <property type="entry name" value="DUF247_pln"/>
</dbReference>
<comment type="caution">
    <text evidence="3">The sequence shown here is derived from an EMBL/GenBank/DDBJ whole genome shotgun (WGS) entry which is preliminary data.</text>
</comment>
<dbReference type="EMBL" id="JAJJMA010124851">
    <property type="protein sequence ID" value="MCL7032572.1"/>
    <property type="molecule type" value="Genomic_DNA"/>
</dbReference>
<dbReference type="Pfam" id="PF03140">
    <property type="entry name" value="DUF247"/>
    <property type="match status" value="1"/>
</dbReference>
<evidence type="ECO:0000256" key="1">
    <source>
        <dbReference type="SAM" id="MobiDB-lite"/>
    </source>
</evidence>
<organism evidence="3 4">
    <name type="scientific">Papaver nudicaule</name>
    <name type="common">Iceland poppy</name>
    <dbReference type="NCBI Taxonomy" id="74823"/>
    <lineage>
        <taxon>Eukaryota</taxon>
        <taxon>Viridiplantae</taxon>
        <taxon>Streptophyta</taxon>
        <taxon>Embryophyta</taxon>
        <taxon>Tracheophyta</taxon>
        <taxon>Spermatophyta</taxon>
        <taxon>Magnoliopsida</taxon>
        <taxon>Ranunculales</taxon>
        <taxon>Papaveraceae</taxon>
        <taxon>Papaveroideae</taxon>
        <taxon>Papaver</taxon>
    </lineage>
</organism>
<gene>
    <name evidence="3" type="ORF">MKW94_028369</name>
</gene>
<proteinExistence type="predicted"/>
<feature type="region of interest" description="Disordered" evidence="1">
    <location>
        <begin position="315"/>
        <end position="345"/>
    </location>
</feature>
<keyword evidence="2" id="KW-0472">Membrane</keyword>
<evidence type="ECO:0000313" key="4">
    <source>
        <dbReference type="Proteomes" id="UP001177140"/>
    </source>
</evidence>